<feature type="transmembrane region" description="Helical" evidence="2">
    <location>
        <begin position="1638"/>
        <end position="1660"/>
    </location>
</feature>
<feature type="region of interest" description="Disordered" evidence="1">
    <location>
        <begin position="1715"/>
        <end position="1734"/>
    </location>
</feature>
<evidence type="ECO:0000313" key="4">
    <source>
        <dbReference type="Proteomes" id="UP000601435"/>
    </source>
</evidence>
<organism evidence="3 4">
    <name type="scientific">Symbiodinium necroappetens</name>
    <dbReference type="NCBI Taxonomy" id="1628268"/>
    <lineage>
        <taxon>Eukaryota</taxon>
        <taxon>Sar</taxon>
        <taxon>Alveolata</taxon>
        <taxon>Dinophyceae</taxon>
        <taxon>Suessiales</taxon>
        <taxon>Symbiodiniaceae</taxon>
        <taxon>Symbiodinium</taxon>
    </lineage>
</organism>
<proteinExistence type="predicted"/>
<evidence type="ECO:0000256" key="1">
    <source>
        <dbReference type="SAM" id="MobiDB-lite"/>
    </source>
</evidence>
<reference evidence="3" key="1">
    <citation type="submission" date="2021-02" db="EMBL/GenBank/DDBJ databases">
        <authorList>
            <person name="Dougan E. K."/>
            <person name="Rhodes N."/>
            <person name="Thang M."/>
            <person name="Chan C."/>
        </authorList>
    </citation>
    <scope>NUCLEOTIDE SEQUENCE</scope>
</reference>
<keyword evidence="2" id="KW-0472">Membrane</keyword>
<feature type="region of interest" description="Disordered" evidence="1">
    <location>
        <begin position="289"/>
        <end position="320"/>
    </location>
</feature>
<dbReference type="Proteomes" id="UP000601435">
    <property type="component" value="Unassembled WGS sequence"/>
</dbReference>
<keyword evidence="2" id="KW-1133">Transmembrane helix</keyword>
<keyword evidence="2" id="KW-0812">Transmembrane</keyword>
<evidence type="ECO:0000256" key="2">
    <source>
        <dbReference type="SAM" id="Phobius"/>
    </source>
</evidence>
<dbReference type="EMBL" id="CAJNJA010011072">
    <property type="protein sequence ID" value="CAE7266150.1"/>
    <property type="molecule type" value="Genomic_DNA"/>
</dbReference>
<accession>A0A812MLI5</accession>
<feature type="compositionally biased region" description="Acidic residues" evidence="1">
    <location>
        <begin position="216"/>
        <end position="235"/>
    </location>
</feature>
<sequence>PVEDWLRSPAYGELRELRHILCQCHRHPKCWFPLPFGHGCGGLPSAARFRLPGMQAGGHAGSERDAQACRVEWQCSRKVGEVAHVVCHGSNGLLHVTGWVVHLTESEACIGTALASLSGIASKTSGKAGGEELGFIKVKRDALLGSKPAEWKGLLCKDLPTWSNSHKAWGQVADKDLSSSGAEGPRAQKPTRSKTRIEEELGSLKQLFQKRRGGAAEDDEDEEETEDEDEDLAEEEFLRPGAAAKKSKSQKATKDPEPDLKREIAKVLAGGQSATELLPLAMMAMLGEDKKRSRRSRAEKNEASSLLGGSSSDESDDDRKLSSRGLCAVSTLHRLHDRIQKNPRKIYLTYEKEIREELGIVPGQSWTLKDYMRKQPWGKFKGIYRCAMMDVAAYEQLRAGNHEIAAAQLVQNMKAKLQSVLQGGDWASAWLLTGLVDPMQKRDFAGTREEMSVISGYVEALASLKKKVKEANAATTAEDEGEASSKRCCKHPILLGGNSKFISYYTWFTGVQGTLPVRAGNDVPLFPAVLPFPEASFVEEVQGDDQALQWWSKAFVNTFVAWGNFVVLGCPGMESAVLEPRVFHRVDVQQFSAKLLGEVVEFATVELVFGSLACSGKRSVLEEMLRLNFASYGVGQVPAPAGALPVAADRVAVPETAGVVDPLDWLPPGQAAVVEHLEDLRLPEAAWGEVVVACHRVPQEHEANLARKLLSTGMAQLVCEQDLPRTSDGKLLCGGLFCVGKDEQHDRLIYDRRPENSTMPHLGWEALPSGACFVRLLLEPNEFLRGSGDDLKNFYYMLKLPSGWVRYNPVGRRVDKAVVREFGGDPAQDYRLCFRVLGMGDKNACSIAQATHESILKRHGLLKAEHKLVYGDPVPTDPLWEGIYLDDLLITLKVAMPSEIPLDGSFVPPLPQDQDPDMLQAKKAEAAYVEAKLPRALQKSFRAQVHFKAWGAAIDGIKGTVGAPMDVRRQLWWLILQLAGVLCLLHHFYVFVAKLEPKKIVRLPGHIADELRSVALHLPLATWCMRSRISPSVLATDATPTSGGAVRAFVAPALASELWRRSEIKGAAVRLDPECDHLLKAPPLEASKFAASIAPCLRWQVVGSYSFRKTHHINLQEARALKREVVRLAGDPENMDLIQIALNDSMVVVGAVCKGRSSSFRLNGILRSQLPFLAFGRVHLALLWVETSANLADWPSRFRLLPAPSPPTSWMQRFGLGLAKAPIGWELFAEQTGVTAAYLEQGWEMLTPAEGSSQLGVFDPEVDRMITEGVVDWVWFSPGAVVFTDRLRSTELFLRHEGAKFYRWDSCAYTAGAHAALSSDYRRNLREAGQYLLQLVHRLGGSFTERSSPAYVDRLLEKAICHAYDSGEKRYWVVLGVLGIQRTLRIAGPLLKNSWINDLLFPVDDEVKQGGCSGGAKIALGDAARGLWLHAGFFTRTLASDMEEHRETAPKRATLRLSREVAPGGRPQRSSVGLGKGVAAQTHAGTEDLIDAAVPANELLEAVSKAATRLGPEPVSDNLSPAEVIADPAARETAARWRAGPPARRLTSVLARMVQALQGYGGVVAGPVCPAARPVAQGVASPECSAPKRRAGPMKSLQVVSADSPSAVAASTSASWSSPWNWARQLTRGRLLRFNWKTVLAVLVVIMFPRLIALAIAITLRLVAKAVMSVASHVLRELWFQLNATAAEIEEALVDWLYGQLGFVNPYVPPPPLLTAAASPAPPPPPVTPDGGGNSLPARPMDLITCLLLVLNLRRPYGGGGGNGGPEG</sequence>
<protein>
    <submittedName>
        <fullName evidence="3">Uncharacterized protein</fullName>
    </submittedName>
</protein>
<dbReference type="OrthoDB" id="429411at2759"/>
<feature type="region of interest" description="Disordered" evidence="1">
    <location>
        <begin position="174"/>
        <end position="260"/>
    </location>
</feature>
<comment type="caution">
    <text evidence="3">The sequence shown here is derived from an EMBL/GenBank/DDBJ whole genome shotgun (WGS) entry which is preliminary data.</text>
</comment>
<feature type="compositionally biased region" description="Basic and acidic residues" evidence="1">
    <location>
        <begin position="289"/>
        <end position="302"/>
    </location>
</feature>
<keyword evidence="4" id="KW-1185">Reference proteome</keyword>
<evidence type="ECO:0000313" key="3">
    <source>
        <dbReference type="EMBL" id="CAE7266150.1"/>
    </source>
</evidence>
<feature type="non-terminal residue" evidence="3">
    <location>
        <position position="1768"/>
    </location>
</feature>
<name>A0A812MLI5_9DINO</name>
<gene>
    <name evidence="3" type="ORF">SNEC2469_LOCUS6261</name>
</gene>